<proteinExistence type="predicted"/>
<comment type="caution">
    <text evidence="5">The sequence shown here is derived from an EMBL/GenBank/DDBJ whole genome shotgun (WGS) entry which is preliminary data.</text>
</comment>
<dbReference type="GO" id="GO:0043565">
    <property type="term" value="F:sequence-specific DNA binding"/>
    <property type="evidence" value="ECO:0007669"/>
    <property type="project" value="InterPro"/>
</dbReference>
<evidence type="ECO:0000256" key="1">
    <source>
        <dbReference type="ARBA" id="ARBA00023015"/>
    </source>
</evidence>
<dbReference type="Pfam" id="PF02311">
    <property type="entry name" value="AraC_binding"/>
    <property type="match status" value="1"/>
</dbReference>
<keyword evidence="2" id="KW-0238">DNA-binding</keyword>
<dbReference type="Gene3D" id="1.10.10.60">
    <property type="entry name" value="Homeodomain-like"/>
    <property type="match status" value="2"/>
</dbReference>
<dbReference type="InterPro" id="IPR003313">
    <property type="entry name" value="AraC-bd"/>
</dbReference>
<dbReference type="InterPro" id="IPR009057">
    <property type="entry name" value="Homeodomain-like_sf"/>
</dbReference>
<evidence type="ECO:0000259" key="4">
    <source>
        <dbReference type="PROSITE" id="PS01124"/>
    </source>
</evidence>
<sequence>MKEIPSLETFSKDTTLLVGTDLTGDLKQYFKTAKQLPGCMIMLCTQGNCHLTIHLREYNLKANSVAVIFPEIICKMEQVSEDCQFIYAVFSKELVNHADVFTHTIEYTPYIFEQPVIDLRPEVSEILQDYLQVLIKAQNVTRTIIDWAQASLSFTQIILGLRKTIIPQVETNSRYSRNHEIVRELLRMAVQNYRNERNVSFYADKLHLSPQHLSTTVKKVTGKTLTEIISTLVIHDAQAKLRSSEMTIQEIAYSLNFPDISFFGKYFKRYTGMSPKQFRNSN</sequence>
<evidence type="ECO:0000313" key="5">
    <source>
        <dbReference type="EMBL" id="MCR8874855.1"/>
    </source>
</evidence>
<dbReference type="PRINTS" id="PR00032">
    <property type="entry name" value="HTHARAC"/>
</dbReference>
<evidence type="ECO:0000256" key="3">
    <source>
        <dbReference type="ARBA" id="ARBA00023163"/>
    </source>
</evidence>
<accession>A0AAW5N7M1</accession>
<evidence type="ECO:0000256" key="2">
    <source>
        <dbReference type="ARBA" id="ARBA00023125"/>
    </source>
</evidence>
<dbReference type="RefSeq" id="WP_258336108.1">
    <property type="nucleotide sequence ID" value="NZ_JANRHJ010000015.1"/>
</dbReference>
<dbReference type="PANTHER" id="PTHR43280:SF32">
    <property type="entry name" value="TRANSCRIPTIONAL REGULATORY PROTEIN"/>
    <property type="match status" value="1"/>
</dbReference>
<feature type="domain" description="HTH araC/xylS-type" evidence="4">
    <location>
        <begin position="183"/>
        <end position="281"/>
    </location>
</feature>
<dbReference type="Proteomes" id="UP001204579">
    <property type="component" value="Unassembled WGS sequence"/>
</dbReference>
<protein>
    <submittedName>
        <fullName evidence="5">AraC family transcriptional regulator</fullName>
    </submittedName>
</protein>
<reference evidence="5 6" key="1">
    <citation type="submission" date="2022-08" db="EMBL/GenBank/DDBJ databases">
        <authorList>
            <person name="Zeman M."/>
            <person name="Kubasova T."/>
        </authorList>
    </citation>
    <scope>NUCLEOTIDE SEQUENCE [LARGE SCALE GENOMIC DNA]</scope>
    <source>
        <strain evidence="5 6">ET62</strain>
    </source>
</reference>
<dbReference type="Pfam" id="PF12833">
    <property type="entry name" value="HTH_18"/>
    <property type="match status" value="1"/>
</dbReference>
<gene>
    <name evidence="5" type="ORF">NW209_12695</name>
</gene>
<keyword evidence="3" id="KW-0804">Transcription</keyword>
<dbReference type="SUPFAM" id="SSF51215">
    <property type="entry name" value="Regulatory protein AraC"/>
    <property type="match status" value="1"/>
</dbReference>
<keyword evidence="6" id="KW-1185">Reference proteome</keyword>
<dbReference type="AlphaFoldDB" id="A0AAW5N7M1"/>
<dbReference type="PANTHER" id="PTHR43280">
    <property type="entry name" value="ARAC-FAMILY TRANSCRIPTIONAL REGULATOR"/>
    <property type="match status" value="1"/>
</dbReference>
<dbReference type="EMBL" id="JANRHJ010000015">
    <property type="protein sequence ID" value="MCR8874855.1"/>
    <property type="molecule type" value="Genomic_DNA"/>
</dbReference>
<dbReference type="SMART" id="SM00342">
    <property type="entry name" value="HTH_ARAC"/>
    <property type="match status" value="1"/>
</dbReference>
<organism evidence="5 6">
    <name type="scientific">Phocaeicola barnesiae</name>
    <dbReference type="NCBI Taxonomy" id="376804"/>
    <lineage>
        <taxon>Bacteria</taxon>
        <taxon>Pseudomonadati</taxon>
        <taxon>Bacteroidota</taxon>
        <taxon>Bacteroidia</taxon>
        <taxon>Bacteroidales</taxon>
        <taxon>Bacteroidaceae</taxon>
        <taxon>Phocaeicola</taxon>
    </lineage>
</organism>
<dbReference type="PROSITE" id="PS01124">
    <property type="entry name" value="HTH_ARAC_FAMILY_2"/>
    <property type="match status" value="1"/>
</dbReference>
<evidence type="ECO:0000313" key="6">
    <source>
        <dbReference type="Proteomes" id="UP001204579"/>
    </source>
</evidence>
<dbReference type="SUPFAM" id="SSF46689">
    <property type="entry name" value="Homeodomain-like"/>
    <property type="match status" value="1"/>
</dbReference>
<dbReference type="InterPro" id="IPR018060">
    <property type="entry name" value="HTH_AraC"/>
</dbReference>
<dbReference type="InterPro" id="IPR037923">
    <property type="entry name" value="HTH-like"/>
</dbReference>
<keyword evidence="1" id="KW-0805">Transcription regulation</keyword>
<dbReference type="InterPro" id="IPR020449">
    <property type="entry name" value="Tscrpt_reg_AraC-type_HTH"/>
</dbReference>
<dbReference type="GO" id="GO:0003700">
    <property type="term" value="F:DNA-binding transcription factor activity"/>
    <property type="evidence" value="ECO:0007669"/>
    <property type="project" value="InterPro"/>
</dbReference>
<name>A0AAW5N7M1_9BACT</name>